<keyword evidence="3" id="KW-1185">Reference proteome</keyword>
<dbReference type="EMBL" id="JBJKFK010000535">
    <property type="protein sequence ID" value="KAL3316473.1"/>
    <property type="molecule type" value="Genomic_DNA"/>
</dbReference>
<evidence type="ECO:0000259" key="1">
    <source>
        <dbReference type="Pfam" id="PF13843"/>
    </source>
</evidence>
<dbReference type="PANTHER" id="PTHR46599">
    <property type="entry name" value="PIGGYBAC TRANSPOSABLE ELEMENT-DERIVED PROTEIN 4"/>
    <property type="match status" value="1"/>
</dbReference>
<dbReference type="PANTHER" id="PTHR46599:SF3">
    <property type="entry name" value="PIGGYBAC TRANSPOSABLE ELEMENT-DERIVED PROTEIN 4"/>
    <property type="match status" value="1"/>
</dbReference>
<dbReference type="AlphaFoldDB" id="A0ABD2QAG2"/>
<feature type="domain" description="PiggyBac transposable element-derived protein" evidence="1">
    <location>
        <begin position="39"/>
        <end position="101"/>
    </location>
</feature>
<reference evidence="2 3" key="1">
    <citation type="submission" date="2024-11" db="EMBL/GenBank/DDBJ databases">
        <title>Adaptive evolution of stress response genes in parasites aligns with host niche diversity.</title>
        <authorList>
            <person name="Hahn C."/>
            <person name="Resl P."/>
        </authorList>
    </citation>
    <scope>NUCLEOTIDE SEQUENCE [LARGE SCALE GENOMIC DNA]</scope>
    <source>
        <strain evidence="2">EGGRZ-B1_66</strain>
        <tissue evidence="2">Body</tissue>
    </source>
</reference>
<dbReference type="Proteomes" id="UP001626550">
    <property type="component" value="Unassembled WGS sequence"/>
</dbReference>
<dbReference type="Pfam" id="PF13843">
    <property type="entry name" value="DDE_Tnp_1_7"/>
    <property type="match status" value="1"/>
</dbReference>
<organism evidence="2 3">
    <name type="scientific">Cichlidogyrus casuarinus</name>
    <dbReference type="NCBI Taxonomy" id="1844966"/>
    <lineage>
        <taxon>Eukaryota</taxon>
        <taxon>Metazoa</taxon>
        <taxon>Spiralia</taxon>
        <taxon>Lophotrochozoa</taxon>
        <taxon>Platyhelminthes</taxon>
        <taxon>Monogenea</taxon>
        <taxon>Monopisthocotylea</taxon>
        <taxon>Dactylogyridea</taxon>
        <taxon>Ancyrocephalidae</taxon>
        <taxon>Cichlidogyrus</taxon>
    </lineage>
</organism>
<gene>
    <name evidence="2" type="ORF">Ciccas_004881</name>
</gene>
<dbReference type="InterPro" id="IPR029526">
    <property type="entry name" value="PGBD"/>
</dbReference>
<accession>A0ABD2QAG2</accession>
<name>A0ABD2QAG2_9PLAT</name>
<sequence length="102" mass="11861">MPTAADLSKEVADGILNPLRSTLLRLQPIPTGTCKRKQQAHMSRNKYQSILQNLHFADNSKMDMSNRLYKVEPLLEMFRHNCLKHQPSQHQSVDEQMIPYKE</sequence>
<protein>
    <recommendedName>
        <fullName evidence="1">PiggyBac transposable element-derived protein domain-containing protein</fullName>
    </recommendedName>
</protein>
<proteinExistence type="predicted"/>
<comment type="caution">
    <text evidence="2">The sequence shown here is derived from an EMBL/GenBank/DDBJ whole genome shotgun (WGS) entry which is preliminary data.</text>
</comment>
<evidence type="ECO:0000313" key="2">
    <source>
        <dbReference type="EMBL" id="KAL3316473.1"/>
    </source>
</evidence>
<evidence type="ECO:0000313" key="3">
    <source>
        <dbReference type="Proteomes" id="UP001626550"/>
    </source>
</evidence>